<dbReference type="RefSeq" id="WP_205722398.1">
    <property type="nucleotide sequence ID" value="NZ_CP070608.1"/>
</dbReference>
<dbReference type="PANTHER" id="PTHR39624:SF2">
    <property type="entry name" value="OSMC-LIKE PROTEIN"/>
    <property type="match status" value="1"/>
</dbReference>
<dbReference type="InterPro" id="IPR003718">
    <property type="entry name" value="OsmC/Ohr_fam"/>
</dbReference>
<reference evidence="1" key="1">
    <citation type="submission" date="2021-02" db="EMBL/GenBank/DDBJ databases">
        <title>Fulvivirga sp. S481 isolated from sea water.</title>
        <authorList>
            <person name="Bae S.S."/>
            <person name="Baek K."/>
        </authorList>
    </citation>
    <scope>NUCLEOTIDE SEQUENCE</scope>
    <source>
        <strain evidence="1">S481</strain>
    </source>
</reference>
<organism evidence="1 2">
    <name type="scientific">Fulvivirga lutea</name>
    <dbReference type="NCBI Taxonomy" id="2810512"/>
    <lineage>
        <taxon>Bacteria</taxon>
        <taxon>Pseudomonadati</taxon>
        <taxon>Bacteroidota</taxon>
        <taxon>Cytophagia</taxon>
        <taxon>Cytophagales</taxon>
        <taxon>Fulvivirgaceae</taxon>
        <taxon>Fulvivirga</taxon>
    </lineage>
</organism>
<dbReference type="AlphaFoldDB" id="A0A974WGZ3"/>
<dbReference type="Gene3D" id="3.30.300.20">
    <property type="match status" value="1"/>
</dbReference>
<protein>
    <submittedName>
        <fullName evidence="1">OsmC family protein</fullName>
    </submittedName>
</protein>
<evidence type="ECO:0000313" key="2">
    <source>
        <dbReference type="Proteomes" id="UP000662783"/>
    </source>
</evidence>
<dbReference type="KEGG" id="fuv:JR347_02045"/>
<name>A0A974WGZ3_9BACT</name>
<accession>A0A974WGZ3</accession>
<dbReference type="SUPFAM" id="SSF82784">
    <property type="entry name" value="OsmC-like"/>
    <property type="match status" value="1"/>
</dbReference>
<evidence type="ECO:0000313" key="1">
    <source>
        <dbReference type="EMBL" id="QSE97890.1"/>
    </source>
</evidence>
<gene>
    <name evidence="1" type="ORF">JR347_02045</name>
</gene>
<dbReference type="EMBL" id="CP070608">
    <property type="protein sequence ID" value="QSE97890.1"/>
    <property type="molecule type" value="Genomic_DNA"/>
</dbReference>
<sequence>MAQMKVSYLGSLRTEGTHIKSGNKIITDAPTDNNGKGEAYSPTDLLCSSLCSCMMTLMGIYANKESVSLEGLSADITKVMAANPRKVKEVIINFTIPELKASKEQIEGLKHAALTCPVSLSLSEELKQTISFNF</sequence>
<dbReference type="PANTHER" id="PTHR39624">
    <property type="entry name" value="PROTEIN INVOLVED IN RIMO-MEDIATED BETA-METHYLTHIOLATION OF RIBOSOMAL PROTEIN S12 YCAO"/>
    <property type="match status" value="1"/>
</dbReference>
<dbReference type="Pfam" id="PF02566">
    <property type="entry name" value="OsmC"/>
    <property type="match status" value="1"/>
</dbReference>
<dbReference type="InterPro" id="IPR036102">
    <property type="entry name" value="OsmC/Ohrsf"/>
</dbReference>
<proteinExistence type="predicted"/>
<dbReference type="Proteomes" id="UP000662783">
    <property type="component" value="Chromosome"/>
</dbReference>
<keyword evidence="2" id="KW-1185">Reference proteome</keyword>
<dbReference type="InterPro" id="IPR015946">
    <property type="entry name" value="KH_dom-like_a/b"/>
</dbReference>